<sequence length="104" mass="11821">MANSLSLRSILDANKLTGPNFINWFHNIKIVLKQEKKAYVLDGLVLEELSDDATNEENEAYRAYMDDLDQATCVMLASMALNLQKQHEAMNALDIILNLTKMFN</sequence>
<organism evidence="1 2">
    <name type="scientific">Theobroma cacao</name>
    <name type="common">Cacao</name>
    <name type="synonym">Cocoa</name>
    <dbReference type="NCBI Taxonomy" id="3641"/>
    <lineage>
        <taxon>Eukaryota</taxon>
        <taxon>Viridiplantae</taxon>
        <taxon>Streptophyta</taxon>
        <taxon>Embryophyta</taxon>
        <taxon>Tracheophyta</taxon>
        <taxon>Spermatophyta</taxon>
        <taxon>Magnoliopsida</taxon>
        <taxon>eudicotyledons</taxon>
        <taxon>Gunneridae</taxon>
        <taxon>Pentapetalae</taxon>
        <taxon>rosids</taxon>
        <taxon>malvids</taxon>
        <taxon>Malvales</taxon>
        <taxon>Malvaceae</taxon>
        <taxon>Byttnerioideae</taxon>
        <taxon>Theobroma</taxon>
    </lineage>
</organism>
<gene>
    <name evidence="1" type="ORF">TCM_023738</name>
</gene>
<dbReference type="OMA" id="CENIKVS"/>
<accession>A0A061EVP2</accession>
<proteinExistence type="predicted"/>
<reference evidence="1 2" key="1">
    <citation type="journal article" date="2013" name="Genome Biol.">
        <title>The genome sequence of the most widely cultivated cacao type and its use to identify candidate genes regulating pod color.</title>
        <authorList>
            <person name="Motamayor J.C."/>
            <person name="Mockaitis K."/>
            <person name="Schmutz J."/>
            <person name="Haiminen N."/>
            <person name="Iii D.L."/>
            <person name="Cornejo O."/>
            <person name="Findley S.D."/>
            <person name="Zheng P."/>
            <person name="Utro F."/>
            <person name="Royaert S."/>
            <person name="Saski C."/>
            <person name="Jenkins J."/>
            <person name="Podicheti R."/>
            <person name="Zhao M."/>
            <person name="Scheffler B.E."/>
            <person name="Stack J.C."/>
            <person name="Feltus F.A."/>
            <person name="Mustiga G.M."/>
            <person name="Amores F."/>
            <person name="Phillips W."/>
            <person name="Marelli J.P."/>
            <person name="May G.D."/>
            <person name="Shapiro H."/>
            <person name="Ma J."/>
            <person name="Bustamante C.D."/>
            <person name="Schnell R.J."/>
            <person name="Main D."/>
            <person name="Gilbert D."/>
            <person name="Parida L."/>
            <person name="Kuhn D.N."/>
        </authorList>
    </citation>
    <scope>NUCLEOTIDE SEQUENCE [LARGE SCALE GENOMIC DNA]</scope>
    <source>
        <strain evidence="2">cv. Matina 1-6</strain>
    </source>
</reference>
<dbReference type="Proteomes" id="UP000026915">
    <property type="component" value="Chromosome 5"/>
</dbReference>
<dbReference type="Gramene" id="EOY08688">
    <property type="protein sequence ID" value="EOY08688"/>
    <property type="gene ID" value="TCM_023738"/>
</dbReference>
<dbReference type="AlphaFoldDB" id="A0A061EVP2"/>
<evidence type="ECO:0008006" key="3">
    <source>
        <dbReference type="Google" id="ProtNLM"/>
    </source>
</evidence>
<dbReference type="InParanoid" id="A0A061EVP2"/>
<dbReference type="EMBL" id="CM001883">
    <property type="protein sequence ID" value="EOY08688.1"/>
    <property type="molecule type" value="Genomic_DNA"/>
</dbReference>
<protein>
    <recommendedName>
        <fullName evidence="3">Retrotransposon Copia-like N-terminal domain-containing protein</fullName>
    </recommendedName>
</protein>
<evidence type="ECO:0000313" key="1">
    <source>
        <dbReference type="EMBL" id="EOY08688.1"/>
    </source>
</evidence>
<evidence type="ECO:0000313" key="2">
    <source>
        <dbReference type="Proteomes" id="UP000026915"/>
    </source>
</evidence>
<keyword evidence="2" id="KW-1185">Reference proteome</keyword>
<name>A0A061EVP2_THECC</name>
<dbReference type="HOGENOM" id="CLU_2284722_0_0_1"/>